<keyword evidence="8 18" id="KW-0812">Transmembrane</keyword>
<dbReference type="HOGENOM" id="CLU_051314_2_2_7"/>
<feature type="region of interest" description="Disordered" evidence="17">
    <location>
        <begin position="210"/>
        <end position="230"/>
    </location>
</feature>
<reference evidence="20" key="1">
    <citation type="journal article" date="2013" name="ISME J.">
        <title>A small predatory core genome in the divergent marine Bacteriovorax marinus SJ and the terrestrial Bdellovibrio bacteriovorus.</title>
        <authorList>
            <person name="Crossman L.C."/>
            <person name="Chen H."/>
            <person name="Cerdeno-Tarraga A.M."/>
            <person name="Brooks K."/>
            <person name="Quail M.A."/>
            <person name="Pineiro S.A."/>
            <person name="Hobley L."/>
            <person name="Sockett R.E."/>
            <person name="Bentley S.D."/>
            <person name="Parkhill J."/>
            <person name="Williams H.N."/>
            <person name="Stine O.C."/>
        </authorList>
    </citation>
    <scope>NUCLEOTIDE SEQUENCE [LARGE SCALE GENOMIC DNA]</scope>
    <source>
        <strain evidence="20">ATCC BAA-682 / DSM 15412 / SJ</strain>
    </source>
</reference>
<dbReference type="PROSITE" id="PS00379">
    <property type="entry name" value="CDP_ALCOHOL_P_TRANSF"/>
    <property type="match status" value="1"/>
</dbReference>
<keyword evidence="10" id="KW-0443">Lipid metabolism</keyword>
<sequence>MSLMTSHNNEWDIDNLPNRLTIFRVLLIPIIVTSILLILSDFKTFEPYHYHLGYLAAWTFVAASITDFFDGYIARKRGIVTVFGSFLDPIADKFLVVSSLILLQALGRIPALLVIILVLREIYITALRLLAMEKGFKVPVDNSGKWKTALQMVSIPMLFAFDHPFGIPFPALGTAFIYIAALLSLYSACFYSFNTMKKLKSARNEAKAQRIKEKSKGEQAEAFPAPGETK</sequence>
<dbReference type="GO" id="GO:0016020">
    <property type="term" value="C:membrane"/>
    <property type="evidence" value="ECO:0007669"/>
    <property type="project" value="UniProtKB-SubCell"/>
</dbReference>
<comment type="catalytic activity">
    <reaction evidence="14">
        <text>a CDP-1,2-diacyl-sn-glycerol + sn-glycerol 3-phosphate = a 1,2-diacyl-sn-glycero-3-phospho-(1'-sn-glycero-3'-phosphate) + CMP + H(+)</text>
        <dbReference type="Rhea" id="RHEA:12593"/>
        <dbReference type="ChEBI" id="CHEBI:15378"/>
        <dbReference type="ChEBI" id="CHEBI:57597"/>
        <dbReference type="ChEBI" id="CHEBI:58332"/>
        <dbReference type="ChEBI" id="CHEBI:60110"/>
        <dbReference type="ChEBI" id="CHEBI:60377"/>
        <dbReference type="EC" id="2.7.8.5"/>
    </reaction>
</comment>
<keyword evidence="20" id="KW-1185">Reference proteome</keyword>
<evidence type="ECO:0000256" key="11">
    <source>
        <dbReference type="ARBA" id="ARBA00023136"/>
    </source>
</evidence>
<evidence type="ECO:0000256" key="12">
    <source>
        <dbReference type="ARBA" id="ARBA00023209"/>
    </source>
</evidence>
<dbReference type="KEGG" id="bmx:BMS_1544"/>
<evidence type="ECO:0000256" key="18">
    <source>
        <dbReference type="SAM" id="Phobius"/>
    </source>
</evidence>
<dbReference type="PANTHER" id="PTHR14269:SF62">
    <property type="entry name" value="CDP-DIACYLGLYCEROL--GLYCEROL-3-PHOSPHATE 3-PHOSPHATIDYLTRANSFERASE 1, CHLOROPLASTIC"/>
    <property type="match status" value="1"/>
</dbReference>
<comment type="subcellular location">
    <subcellularLocation>
        <location evidence="1">Membrane</location>
        <topology evidence="1">Multi-pass membrane protein</topology>
    </subcellularLocation>
</comment>
<dbReference type="AlphaFoldDB" id="E1X0Q9"/>
<feature type="transmembrane region" description="Helical" evidence="18">
    <location>
        <begin position="52"/>
        <end position="74"/>
    </location>
</feature>
<name>E1X0Q9_HALMS</name>
<keyword evidence="7 16" id="KW-0808">Transferase</keyword>
<evidence type="ECO:0000256" key="1">
    <source>
        <dbReference type="ARBA" id="ARBA00004141"/>
    </source>
</evidence>
<comment type="pathway">
    <text evidence="2">Phospholipid metabolism; phosphatidylglycerol biosynthesis; phosphatidylglycerol from CDP-diacylglycerol: step 1/2.</text>
</comment>
<evidence type="ECO:0000256" key="3">
    <source>
        <dbReference type="ARBA" id="ARBA00010441"/>
    </source>
</evidence>
<dbReference type="GO" id="GO:0008444">
    <property type="term" value="F:CDP-diacylglycerol-glycerol-3-phosphate 3-phosphatidyltransferase activity"/>
    <property type="evidence" value="ECO:0007669"/>
    <property type="project" value="UniProtKB-UniRule"/>
</dbReference>
<dbReference type="PATRIC" id="fig|862908.3.peg.1470"/>
<keyword evidence="12" id="KW-0594">Phospholipid biosynthesis</keyword>
<keyword evidence="9 18" id="KW-1133">Transmembrane helix</keyword>
<dbReference type="NCBIfam" id="TIGR00560">
    <property type="entry name" value="pgsA"/>
    <property type="match status" value="1"/>
</dbReference>
<proteinExistence type="inferred from homology"/>
<dbReference type="InterPro" id="IPR050324">
    <property type="entry name" value="CDP-alcohol_PTase-I"/>
</dbReference>
<dbReference type="GO" id="GO:0046474">
    <property type="term" value="P:glycerophospholipid biosynthetic process"/>
    <property type="evidence" value="ECO:0007669"/>
    <property type="project" value="TreeGrafter"/>
</dbReference>
<dbReference type="InterPro" id="IPR004570">
    <property type="entry name" value="Phosphatidylglycerol_P_synth"/>
</dbReference>
<evidence type="ECO:0000313" key="19">
    <source>
        <dbReference type="EMBL" id="CBW26397.1"/>
    </source>
</evidence>
<gene>
    <name evidence="19" type="ordered locus">BMS_1544</name>
</gene>
<dbReference type="EC" id="2.7.8.5" evidence="4 15"/>
<dbReference type="EMBL" id="FQ312005">
    <property type="protein sequence ID" value="CBW26397.1"/>
    <property type="molecule type" value="Genomic_DNA"/>
</dbReference>
<keyword evidence="13" id="KW-1208">Phospholipid metabolism</keyword>
<dbReference type="eggNOG" id="COG0558">
    <property type="taxonomic scope" value="Bacteria"/>
</dbReference>
<evidence type="ECO:0000256" key="6">
    <source>
        <dbReference type="ARBA" id="ARBA00022516"/>
    </source>
</evidence>
<evidence type="ECO:0000256" key="14">
    <source>
        <dbReference type="ARBA" id="ARBA00048586"/>
    </source>
</evidence>
<organism evidence="19 20">
    <name type="scientific">Halobacteriovorax marinus (strain ATCC BAA-682 / DSM 15412 / SJ)</name>
    <name type="common">Bacteriovorax marinus</name>
    <dbReference type="NCBI Taxonomy" id="862908"/>
    <lineage>
        <taxon>Bacteria</taxon>
        <taxon>Pseudomonadati</taxon>
        <taxon>Bdellovibrionota</taxon>
        <taxon>Bacteriovoracia</taxon>
        <taxon>Bacteriovoracales</taxon>
        <taxon>Halobacteriovoraceae</taxon>
        <taxon>Halobacteriovorax</taxon>
    </lineage>
</organism>
<keyword evidence="11 18" id="KW-0472">Membrane</keyword>
<dbReference type="STRING" id="862908.BMS_1544"/>
<evidence type="ECO:0000256" key="17">
    <source>
        <dbReference type="SAM" id="MobiDB-lite"/>
    </source>
</evidence>
<evidence type="ECO:0000256" key="7">
    <source>
        <dbReference type="ARBA" id="ARBA00022679"/>
    </source>
</evidence>
<evidence type="ECO:0000256" key="16">
    <source>
        <dbReference type="RuleBase" id="RU003750"/>
    </source>
</evidence>
<evidence type="ECO:0000313" key="20">
    <source>
        <dbReference type="Proteomes" id="UP000008963"/>
    </source>
</evidence>
<feature type="transmembrane region" description="Helical" evidence="18">
    <location>
        <begin position="20"/>
        <end position="40"/>
    </location>
</feature>
<dbReference type="Proteomes" id="UP000008963">
    <property type="component" value="Chromosome"/>
</dbReference>
<protein>
    <recommendedName>
        <fullName evidence="5 15">CDP-diacylglycerol--glycerol-3-phosphate 3-phosphatidyltransferase</fullName>
        <ecNumber evidence="4 15">2.7.8.5</ecNumber>
    </recommendedName>
</protein>
<dbReference type="InterPro" id="IPR043130">
    <property type="entry name" value="CDP-OH_PTrfase_TM_dom"/>
</dbReference>
<dbReference type="InterPro" id="IPR000462">
    <property type="entry name" value="CDP-OH_P_trans"/>
</dbReference>
<comment type="similarity">
    <text evidence="3 16">Belongs to the CDP-alcohol phosphatidyltransferase class-I family.</text>
</comment>
<keyword evidence="6" id="KW-0444">Lipid biosynthesis</keyword>
<dbReference type="Pfam" id="PF01066">
    <property type="entry name" value="CDP-OH_P_transf"/>
    <property type="match status" value="1"/>
</dbReference>
<dbReference type="PANTHER" id="PTHR14269">
    <property type="entry name" value="CDP-DIACYLGLYCEROL--GLYCEROL-3-PHOSPHATE 3-PHOSPHATIDYLTRANSFERASE-RELATED"/>
    <property type="match status" value="1"/>
</dbReference>
<evidence type="ECO:0000256" key="2">
    <source>
        <dbReference type="ARBA" id="ARBA00005042"/>
    </source>
</evidence>
<evidence type="ECO:0000256" key="4">
    <source>
        <dbReference type="ARBA" id="ARBA00013170"/>
    </source>
</evidence>
<evidence type="ECO:0000256" key="9">
    <source>
        <dbReference type="ARBA" id="ARBA00022989"/>
    </source>
</evidence>
<evidence type="ECO:0000256" key="15">
    <source>
        <dbReference type="NCBIfam" id="TIGR00560"/>
    </source>
</evidence>
<evidence type="ECO:0000256" key="13">
    <source>
        <dbReference type="ARBA" id="ARBA00023264"/>
    </source>
</evidence>
<dbReference type="InterPro" id="IPR048254">
    <property type="entry name" value="CDP_ALCOHOL_P_TRANSF_CS"/>
</dbReference>
<feature type="compositionally biased region" description="Basic and acidic residues" evidence="17">
    <location>
        <begin position="210"/>
        <end position="219"/>
    </location>
</feature>
<dbReference type="PIRSF" id="PIRSF000847">
    <property type="entry name" value="Phos_ph_gly_syn"/>
    <property type="match status" value="1"/>
</dbReference>
<feature type="transmembrane region" description="Helical" evidence="18">
    <location>
        <begin position="94"/>
        <end position="119"/>
    </location>
</feature>
<evidence type="ECO:0000256" key="5">
    <source>
        <dbReference type="ARBA" id="ARBA00014944"/>
    </source>
</evidence>
<feature type="transmembrane region" description="Helical" evidence="18">
    <location>
        <begin position="175"/>
        <end position="193"/>
    </location>
</feature>
<evidence type="ECO:0000256" key="10">
    <source>
        <dbReference type="ARBA" id="ARBA00023098"/>
    </source>
</evidence>
<accession>E1X0Q9</accession>
<evidence type="ECO:0000256" key="8">
    <source>
        <dbReference type="ARBA" id="ARBA00022692"/>
    </source>
</evidence>
<dbReference type="Gene3D" id="1.20.120.1760">
    <property type="match status" value="1"/>
</dbReference>